<dbReference type="Gene3D" id="3.40.50.2000">
    <property type="entry name" value="Glycogen Phosphorylase B"/>
    <property type="match status" value="2"/>
</dbReference>
<dbReference type="InterPro" id="IPR001296">
    <property type="entry name" value="Glyco_trans_1"/>
</dbReference>
<name>A0AAU8AQB3_9RHOB</name>
<evidence type="ECO:0000256" key="2">
    <source>
        <dbReference type="ARBA" id="ARBA00022679"/>
    </source>
</evidence>
<sequence length="374" mass="39708">MPVTAISSPPLRVRHYLPGGRENGGGIGRLVGYILDAQQGGDQHSVIDTRGPRWSPLPSGYMLSKAVLSLMRDQAMARDTVHHIHVAGRGSTARKLVLTAAARAVGARHVLHLHDYDYRADFLSRPPQQQAAVRQMFYGADRVIVLGRRDRDTLSDLLDLDPARISVLYNCVPDPGPRCAAGRADAPLHLIFLGQLGPRKGTPDLLDALATPGMASRDWTATLAGDGPVEAFRARAAELGLAARVAMPGWLSEPDVRRLCAAADILVLPSHAEGFAMAVLEGMAQGLAVVTTAVGAHDEILAHGQSCIFVPVGDPAALAGALARLVDDAPERARLGAAARRLFLERLEIGGYVRDLAALHRGLLPAKSLKTGAA</sequence>
<protein>
    <submittedName>
        <fullName evidence="5">Glycosyltransferase family 4 protein</fullName>
        <ecNumber evidence="5">2.4.-.-</ecNumber>
    </submittedName>
</protein>
<keyword evidence="5" id="KW-0614">Plasmid</keyword>
<evidence type="ECO:0000313" key="5">
    <source>
        <dbReference type="EMBL" id="XCC96972.1"/>
    </source>
</evidence>
<dbReference type="InterPro" id="IPR028098">
    <property type="entry name" value="Glyco_trans_4-like_N"/>
</dbReference>
<gene>
    <name evidence="5" type="ORF">PVT71_23065</name>
</gene>
<dbReference type="AlphaFoldDB" id="A0AAU8AQB3"/>
<dbReference type="SUPFAM" id="SSF53756">
    <property type="entry name" value="UDP-Glycosyltransferase/glycogen phosphorylase"/>
    <property type="match status" value="1"/>
</dbReference>
<dbReference type="EC" id="2.4.-.-" evidence="5"/>
<dbReference type="Pfam" id="PF13579">
    <property type="entry name" value="Glyco_trans_4_4"/>
    <property type="match status" value="1"/>
</dbReference>
<feature type="domain" description="Glycosyl transferase family 1" evidence="3">
    <location>
        <begin position="187"/>
        <end position="341"/>
    </location>
</feature>
<proteinExistence type="predicted"/>
<dbReference type="PANTHER" id="PTHR12526">
    <property type="entry name" value="GLYCOSYLTRANSFERASE"/>
    <property type="match status" value="1"/>
</dbReference>
<accession>A0AAU8AQB3</accession>
<dbReference type="EMBL" id="CP123386">
    <property type="protein sequence ID" value="XCC96972.1"/>
    <property type="molecule type" value="Genomic_DNA"/>
</dbReference>
<evidence type="ECO:0000259" key="4">
    <source>
        <dbReference type="Pfam" id="PF13579"/>
    </source>
</evidence>
<dbReference type="GO" id="GO:0016757">
    <property type="term" value="F:glycosyltransferase activity"/>
    <property type="evidence" value="ECO:0007669"/>
    <property type="project" value="UniProtKB-KW"/>
</dbReference>
<dbReference type="RefSeq" id="WP_353475863.1">
    <property type="nucleotide sequence ID" value="NZ_CP123386.1"/>
</dbReference>
<reference evidence="5" key="1">
    <citation type="submission" date="2023-02" db="EMBL/GenBank/DDBJ databases">
        <title>Description and genomic characterization of Salipiger bruguierae sp. nov., isolated from the sediment of mangrove plant Bruguiera sexangula.</title>
        <authorList>
            <person name="Long M."/>
        </authorList>
    </citation>
    <scope>NUCLEOTIDE SEQUENCE</scope>
    <source>
        <strain evidence="5">H15</strain>
        <plasmid evidence="5">unnamed1</plasmid>
    </source>
</reference>
<feature type="domain" description="Glycosyltransferase subfamily 4-like N-terminal" evidence="4">
    <location>
        <begin position="56"/>
        <end position="170"/>
    </location>
</feature>
<dbReference type="PANTHER" id="PTHR12526:SF510">
    <property type="entry name" value="D-INOSITOL 3-PHOSPHATE GLYCOSYLTRANSFERASE"/>
    <property type="match status" value="1"/>
</dbReference>
<dbReference type="CDD" id="cd03801">
    <property type="entry name" value="GT4_PimA-like"/>
    <property type="match status" value="1"/>
</dbReference>
<evidence type="ECO:0000259" key="3">
    <source>
        <dbReference type="Pfam" id="PF00534"/>
    </source>
</evidence>
<geneLocation type="plasmid" evidence="5">
    <name>unnamed1</name>
</geneLocation>
<organism evidence="5">
    <name type="scientific">Alloyangia sp. H15</name>
    <dbReference type="NCBI Taxonomy" id="3029062"/>
    <lineage>
        <taxon>Bacteria</taxon>
        <taxon>Pseudomonadati</taxon>
        <taxon>Pseudomonadota</taxon>
        <taxon>Alphaproteobacteria</taxon>
        <taxon>Rhodobacterales</taxon>
        <taxon>Roseobacteraceae</taxon>
        <taxon>Alloyangia</taxon>
    </lineage>
</organism>
<dbReference type="Pfam" id="PF00534">
    <property type="entry name" value="Glycos_transf_1"/>
    <property type="match status" value="1"/>
</dbReference>
<keyword evidence="1 5" id="KW-0328">Glycosyltransferase</keyword>
<evidence type="ECO:0000256" key="1">
    <source>
        <dbReference type="ARBA" id="ARBA00022676"/>
    </source>
</evidence>
<keyword evidence="2 5" id="KW-0808">Transferase</keyword>